<evidence type="ECO:0000313" key="8">
    <source>
        <dbReference type="EMBL" id="TFV95435.1"/>
    </source>
</evidence>
<keyword evidence="5" id="KW-0560">Oxidoreductase</keyword>
<dbReference type="EMBL" id="SPQZ01000006">
    <property type="protein sequence ID" value="TFV95435.1"/>
    <property type="molecule type" value="Genomic_DNA"/>
</dbReference>
<gene>
    <name evidence="8" type="ORF">E4M00_14845</name>
</gene>
<comment type="caution">
    <text evidence="8">The sequence shown here is derived from an EMBL/GenBank/DDBJ whole genome shotgun (WGS) entry which is preliminary data.</text>
</comment>
<feature type="compositionally biased region" description="Basic and acidic residues" evidence="6">
    <location>
        <begin position="39"/>
        <end position="48"/>
    </location>
</feature>
<name>A0A4Y9QWY8_9MICO</name>
<evidence type="ECO:0000259" key="7">
    <source>
        <dbReference type="PROSITE" id="PS51387"/>
    </source>
</evidence>
<dbReference type="InterPro" id="IPR006093">
    <property type="entry name" value="Oxy_OxRdtase_FAD_BS"/>
</dbReference>
<dbReference type="AlphaFoldDB" id="A0A4Y9QWY8"/>
<dbReference type="InterPro" id="IPR012951">
    <property type="entry name" value="BBE"/>
</dbReference>
<dbReference type="Gene3D" id="3.30.43.10">
    <property type="entry name" value="Uridine Diphospho-n-acetylenolpyruvylglucosamine Reductase, domain 2"/>
    <property type="match status" value="1"/>
</dbReference>
<reference evidence="8 9" key="1">
    <citation type="journal article" date="2018" name="J. Microbiol.">
        <title>Leifsonia flava sp. nov., a novel actinobacterium isolated from the rhizosphere of Aquilegia viridiflora.</title>
        <authorList>
            <person name="Cai Y."/>
            <person name="Tao W.Z."/>
            <person name="Ma Y.J."/>
            <person name="Cheng J."/>
            <person name="Zhang M.Y."/>
            <person name="Zhang Y.X."/>
        </authorList>
    </citation>
    <scope>NUCLEOTIDE SEQUENCE [LARGE SCALE GENOMIC DNA]</scope>
    <source>
        <strain evidence="8 9">SYP-B2174</strain>
    </source>
</reference>
<dbReference type="SUPFAM" id="SSF56176">
    <property type="entry name" value="FAD-binding/transporter-associated domain-like"/>
    <property type="match status" value="1"/>
</dbReference>
<comment type="similarity">
    <text evidence="2">Belongs to the oxygen-dependent FAD-linked oxidoreductase family.</text>
</comment>
<evidence type="ECO:0000256" key="3">
    <source>
        <dbReference type="ARBA" id="ARBA00022630"/>
    </source>
</evidence>
<feature type="region of interest" description="Disordered" evidence="6">
    <location>
        <begin position="1"/>
        <end position="54"/>
    </location>
</feature>
<evidence type="ECO:0000256" key="5">
    <source>
        <dbReference type="ARBA" id="ARBA00023002"/>
    </source>
</evidence>
<dbReference type="PANTHER" id="PTHR42973:SF39">
    <property type="entry name" value="FAD-BINDING PCMH-TYPE DOMAIN-CONTAINING PROTEIN"/>
    <property type="match status" value="1"/>
</dbReference>
<accession>A0A4Y9QWY8</accession>
<keyword evidence="9" id="KW-1185">Reference proteome</keyword>
<dbReference type="InterPro" id="IPR016167">
    <property type="entry name" value="FAD-bd_PCMH_sub1"/>
</dbReference>
<proteinExistence type="inferred from homology"/>
<dbReference type="GO" id="GO:0016491">
    <property type="term" value="F:oxidoreductase activity"/>
    <property type="evidence" value="ECO:0007669"/>
    <property type="project" value="UniProtKB-KW"/>
</dbReference>
<evidence type="ECO:0000256" key="6">
    <source>
        <dbReference type="SAM" id="MobiDB-lite"/>
    </source>
</evidence>
<dbReference type="InterPro" id="IPR016169">
    <property type="entry name" value="FAD-bd_PCMH_sub2"/>
</dbReference>
<dbReference type="PROSITE" id="PS00862">
    <property type="entry name" value="OX2_COVAL_FAD"/>
    <property type="match status" value="1"/>
</dbReference>
<dbReference type="InterPro" id="IPR016166">
    <property type="entry name" value="FAD-bd_PCMH"/>
</dbReference>
<organism evidence="8 9">
    <name type="scientific">Orlajensenia leifsoniae</name>
    <dbReference type="NCBI Taxonomy" id="2561933"/>
    <lineage>
        <taxon>Bacteria</taxon>
        <taxon>Bacillati</taxon>
        <taxon>Actinomycetota</taxon>
        <taxon>Actinomycetes</taxon>
        <taxon>Micrococcales</taxon>
        <taxon>Microbacteriaceae</taxon>
        <taxon>Orlajensenia</taxon>
    </lineage>
</organism>
<sequence length="536" mass="55386">MGRPTPRVFDGARASCGGGGPRAPPIVLRHPLRDGAAPPEEHLTRKETSVNTPAPTAPTVIAANPGSIAVAQPNAAPAASTTPVRELLALRDALDGSLHLPADADWDAARTAWNLAVDQRPAAVVIAGSAHDVVLTVNAARELGLRVAPQSTGHNAAPLGGPDGLAGTILLRTSSLRGVSIVPESRIARCESGALWADVTAPAAAFGLAALAGSSADVGIAGYLLGGGVSWLARSHGLAVNSITAIEIVTADGLLRRIDADHEPELFWAVRGGSGNFGVVTAIELRLFPMTEVYAGTLFFPLAEASRVLQAWREWTADVPEQVTSVGRILQFPPLPELPDFLRGQSYVVIEAALQAPPVDADAVLAPLRDLDPVIDTFQPTPMTELDQLHMDPQGPVPGVGDGFALAELTADAVEAFVAAAGAGSGSALLSAEIRHVGGAAGRAPRGAGVVSHLDSEFLVFGAGIAATPEMGVAAAASVDRLAEALAPWRAAVLYQNFAEGPQEPRAIWGADLDRLRAIKVVYDPSNTIRSNHPVL</sequence>
<protein>
    <submittedName>
        <fullName evidence="8">FAD-binding protein</fullName>
    </submittedName>
</protein>
<evidence type="ECO:0000256" key="2">
    <source>
        <dbReference type="ARBA" id="ARBA00005466"/>
    </source>
</evidence>
<keyword evidence="3" id="KW-0285">Flavoprotein</keyword>
<comment type="cofactor">
    <cofactor evidence="1">
        <name>FAD</name>
        <dbReference type="ChEBI" id="CHEBI:57692"/>
    </cofactor>
</comment>
<dbReference type="Gene3D" id="3.30.465.10">
    <property type="match status" value="1"/>
</dbReference>
<evidence type="ECO:0000313" key="9">
    <source>
        <dbReference type="Proteomes" id="UP000298127"/>
    </source>
</evidence>
<feature type="domain" description="FAD-binding PCMH-type" evidence="7">
    <location>
        <begin position="117"/>
        <end position="290"/>
    </location>
</feature>
<dbReference type="PANTHER" id="PTHR42973">
    <property type="entry name" value="BINDING OXIDOREDUCTASE, PUTATIVE (AFU_ORTHOLOGUE AFUA_1G17690)-RELATED"/>
    <property type="match status" value="1"/>
</dbReference>
<dbReference type="Pfam" id="PF01565">
    <property type="entry name" value="FAD_binding_4"/>
    <property type="match status" value="1"/>
</dbReference>
<dbReference type="Gene3D" id="3.40.462.20">
    <property type="match status" value="1"/>
</dbReference>
<dbReference type="GO" id="GO:0071949">
    <property type="term" value="F:FAD binding"/>
    <property type="evidence" value="ECO:0007669"/>
    <property type="project" value="InterPro"/>
</dbReference>
<evidence type="ECO:0000256" key="4">
    <source>
        <dbReference type="ARBA" id="ARBA00022827"/>
    </source>
</evidence>
<dbReference type="Proteomes" id="UP000298127">
    <property type="component" value="Unassembled WGS sequence"/>
</dbReference>
<dbReference type="Pfam" id="PF08031">
    <property type="entry name" value="BBE"/>
    <property type="match status" value="1"/>
</dbReference>
<keyword evidence="4" id="KW-0274">FAD</keyword>
<dbReference type="PROSITE" id="PS51387">
    <property type="entry name" value="FAD_PCMH"/>
    <property type="match status" value="1"/>
</dbReference>
<dbReference type="InterPro" id="IPR036318">
    <property type="entry name" value="FAD-bd_PCMH-like_sf"/>
</dbReference>
<evidence type="ECO:0000256" key="1">
    <source>
        <dbReference type="ARBA" id="ARBA00001974"/>
    </source>
</evidence>
<dbReference type="InterPro" id="IPR006094">
    <property type="entry name" value="Oxid_FAD_bind_N"/>
</dbReference>
<dbReference type="InterPro" id="IPR050416">
    <property type="entry name" value="FAD-linked_Oxidoreductase"/>
</dbReference>